<dbReference type="RefSeq" id="WP_149069557.1">
    <property type="nucleotide sequence ID" value="NZ_VTHL01000002.1"/>
</dbReference>
<evidence type="ECO:0000313" key="8">
    <source>
        <dbReference type="Proteomes" id="UP000322791"/>
    </source>
</evidence>
<evidence type="ECO:0000256" key="3">
    <source>
        <dbReference type="ARBA" id="ARBA00022692"/>
    </source>
</evidence>
<dbReference type="InterPro" id="IPR050833">
    <property type="entry name" value="Poly_Biosynth_Transport"/>
</dbReference>
<evidence type="ECO:0000313" key="7">
    <source>
        <dbReference type="EMBL" id="TYZ13440.1"/>
    </source>
</evidence>
<feature type="transmembrane region" description="Helical" evidence="6">
    <location>
        <begin position="47"/>
        <end position="64"/>
    </location>
</feature>
<sequence>MIRRFLHNFFTRLSTAILSFGVVWLTARYLGAAGRGAVSLFVTDTAALLLFTGLLGGSSLIYLAPRRNVWHLLLPAYVWAMLVCTFGVTVVAGLRQPPLAYLGHLAGISLLQAFFSINTLLLLGRRREKAYNLLSVLQVLLLAGLLWGAFSARAAWISIDTYYAVSYLSYGLPWGLSFWWLLRLPDRREQSRRLRAVTRELARHSRGAHLSNILGFANYRLSYYFVAHFADARALGILSVGVALAEAIWLIPRSTALLQYVDLVNAPDGSHFPPAAQRAARLTLLATVGALLVLASLPTAFITEVFGPEFGPARGVILLLAPGVLAAAVQMLISSYFAGLARYAVNNFAALLGLIVTLLGCTLLIPRFGIRGAALASTFSYLASTGLLLWRFRQATDAGPGAFLPRVADLSAGWNLLRQRLR</sequence>
<evidence type="ECO:0000256" key="2">
    <source>
        <dbReference type="ARBA" id="ARBA00022475"/>
    </source>
</evidence>
<feature type="transmembrane region" description="Helical" evidence="6">
    <location>
        <begin position="372"/>
        <end position="390"/>
    </location>
</feature>
<feature type="transmembrane region" description="Helical" evidence="6">
    <location>
        <begin position="9"/>
        <end position="27"/>
    </location>
</feature>
<reference evidence="7 8" key="1">
    <citation type="submission" date="2019-08" db="EMBL/GenBank/DDBJ databases">
        <authorList>
            <person name="Seo M.-J."/>
        </authorList>
    </citation>
    <scope>NUCLEOTIDE SEQUENCE [LARGE SCALE GENOMIC DNA]</scope>
    <source>
        <strain evidence="7 8">KIGAM108</strain>
    </source>
</reference>
<organism evidence="7 8">
    <name type="scientific">Hymenobacter lutimineralis</name>
    <dbReference type="NCBI Taxonomy" id="2606448"/>
    <lineage>
        <taxon>Bacteria</taxon>
        <taxon>Pseudomonadati</taxon>
        <taxon>Bacteroidota</taxon>
        <taxon>Cytophagia</taxon>
        <taxon>Cytophagales</taxon>
        <taxon>Hymenobacteraceae</taxon>
        <taxon>Hymenobacter</taxon>
    </lineage>
</organism>
<evidence type="ECO:0000256" key="1">
    <source>
        <dbReference type="ARBA" id="ARBA00004651"/>
    </source>
</evidence>
<gene>
    <name evidence="7" type="ORF">FY528_03260</name>
</gene>
<evidence type="ECO:0000256" key="4">
    <source>
        <dbReference type="ARBA" id="ARBA00022989"/>
    </source>
</evidence>
<dbReference type="PANTHER" id="PTHR30250:SF11">
    <property type="entry name" value="O-ANTIGEN TRANSPORTER-RELATED"/>
    <property type="match status" value="1"/>
</dbReference>
<keyword evidence="3 6" id="KW-0812">Transmembrane</keyword>
<dbReference type="Proteomes" id="UP000322791">
    <property type="component" value="Unassembled WGS sequence"/>
</dbReference>
<comment type="caution">
    <text evidence="7">The sequence shown here is derived from an EMBL/GenBank/DDBJ whole genome shotgun (WGS) entry which is preliminary data.</text>
</comment>
<evidence type="ECO:0000256" key="6">
    <source>
        <dbReference type="SAM" id="Phobius"/>
    </source>
</evidence>
<feature type="transmembrane region" description="Helical" evidence="6">
    <location>
        <begin position="345"/>
        <end position="366"/>
    </location>
</feature>
<keyword evidence="2" id="KW-1003">Cell membrane</keyword>
<dbReference type="AlphaFoldDB" id="A0A5D6VDI4"/>
<dbReference type="EMBL" id="VTHL01000002">
    <property type="protein sequence ID" value="TYZ13440.1"/>
    <property type="molecule type" value="Genomic_DNA"/>
</dbReference>
<feature type="transmembrane region" description="Helical" evidence="6">
    <location>
        <begin position="282"/>
        <end position="303"/>
    </location>
</feature>
<feature type="transmembrane region" description="Helical" evidence="6">
    <location>
        <begin position="100"/>
        <end position="123"/>
    </location>
</feature>
<keyword evidence="8" id="KW-1185">Reference proteome</keyword>
<keyword evidence="5 6" id="KW-0472">Membrane</keyword>
<dbReference type="GO" id="GO:0005886">
    <property type="term" value="C:plasma membrane"/>
    <property type="evidence" value="ECO:0007669"/>
    <property type="project" value="UniProtKB-SubCell"/>
</dbReference>
<feature type="transmembrane region" description="Helical" evidence="6">
    <location>
        <begin position="315"/>
        <end position="333"/>
    </location>
</feature>
<comment type="subcellular location">
    <subcellularLocation>
        <location evidence="1">Cell membrane</location>
        <topology evidence="1">Multi-pass membrane protein</topology>
    </subcellularLocation>
</comment>
<name>A0A5D6VDI4_9BACT</name>
<keyword evidence="4 6" id="KW-1133">Transmembrane helix</keyword>
<protein>
    <submittedName>
        <fullName evidence="7">Uncharacterized protein</fullName>
    </submittedName>
</protein>
<evidence type="ECO:0000256" key="5">
    <source>
        <dbReference type="ARBA" id="ARBA00023136"/>
    </source>
</evidence>
<feature type="transmembrane region" description="Helical" evidence="6">
    <location>
        <begin position="76"/>
        <end position="94"/>
    </location>
</feature>
<dbReference type="PANTHER" id="PTHR30250">
    <property type="entry name" value="PST FAMILY PREDICTED COLANIC ACID TRANSPORTER"/>
    <property type="match status" value="1"/>
</dbReference>
<proteinExistence type="predicted"/>
<accession>A0A5D6VDI4</accession>
<feature type="transmembrane region" description="Helical" evidence="6">
    <location>
        <begin position="130"/>
        <end position="150"/>
    </location>
</feature>
<feature type="transmembrane region" description="Helical" evidence="6">
    <location>
        <begin position="162"/>
        <end position="182"/>
    </location>
</feature>